<evidence type="ECO:0000259" key="1">
    <source>
        <dbReference type="Pfam" id="PF04293"/>
    </source>
</evidence>
<keyword evidence="3" id="KW-1185">Reference proteome</keyword>
<organism evidence="2 3">
    <name type="scientific">Sulfobacillus thermotolerans</name>
    <dbReference type="NCBI Taxonomy" id="338644"/>
    <lineage>
        <taxon>Bacteria</taxon>
        <taxon>Bacillati</taxon>
        <taxon>Bacillota</taxon>
        <taxon>Clostridia</taxon>
        <taxon>Eubacteriales</taxon>
        <taxon>Clostridiales Family XVII. Incertae Sedis</taxon>
        <taxon>Sulfobacillus</taxon>
    </lineage>
</organism>
<gene>
    <name evidence="2" type="ORF">BXT84_11285</name>
</gene>
<dbReference type="PANTHER" id="PTHR30029:SF2">
    <property type="entry name" value="STAGE V SPORULATION PROTEIN R"/>
    <property type="match status" value="1"/>
</dbReference>
<dbReference type="EMBL" id="CP019454">
    <property type="protein sequence ID" value="AUW94450.1"/>
    <property type="molecule type" value="Genomic_DNA"/>
</dbReference>
<name>A0ABN5H129_9FIRM</name>
<dbReference type="Proteomes" id="UP000325292">
    <property type="component" value="Chromosome"/>
</dbReference>
<evidence type="ECO:0000313" key="3">
    <source>
        <dbReference type="Proteomes" id="UP000325292"/>
    </source>
</evidence>
<proteinExistence type="predicted"/>
<evidence type="ECO:0000313" key="2">
    <source>
        <dbReference type="EMBL" id="AUW94450.1"/>
    </source>
</evidence>
<accession>A0ABN5H129</accession>
<dbReference type="PANTHER" id="PTHR30029">
    <property type="entry name" value="STAGE V SPORULATION PROTEIN R"/>
    <property type="match status" value="1"/>
</dbReference>
<reference evidence="2 3" key="1">
    <citation type="journal article" date="2019" name="Sci. Rep.">
        <title>Sulfobacillus thermotolerans: new insights into resistance and metabolic capacities of acidophilic chemolithotrophs.</title>
        <authorList>
            <person name="Panyushkina A.E."/>
            <person name="Babenko V.V."/>
            <person name="Nikitina A.S."/>
            <person name="Selezneva O.V."/>
            <person name="Tsaplina I.A."/>
            <person name="Letarova M.A."/>
            <person name="Kostryukova E.S."/>
            <person name="Letarov A.V."/>
        </authorList>
    </citation>
    <scope>NUCLEOTIDE SEQUENCE [LARGE SCALE GENOMIC DNA]</scope>
    <source>
        <strain evidence="2 3">Kr1</strain>
    </source>
</reference>
<feature type="domain" description="SpoVR protein-like N-terminal" evidence="1">
    <location>
        <begin position="5"/>
        <end position="164"/>
    </location>
</feature>
<protein>
    <recommendedName>
        <fullName evidence="1">SpoVR protein-like N-terminal domain-containing protein</fullName>
    </recommendedName>
</protein>
<feature type="domain" description="SpoVR protein-like N-terminal" evidence="1">
    <location>
        <begin position="174"/>
        <end position="335"/>
    </location>
</feature>
<sequence>MITPSTLNELVDTVWPVAELLGLSCDHIHFELVDGEDIQALASYQGLPIRYAHWSFGKSFGRLKTAYDYRLSHIYELVINSRPYFAFIDRSSTSAQAMLIVAHVMAHVDFFGHSRLFAPTNRLILHQTARHARYLAAMRQEYGTERVESLIDAGLVLADFLGPVNASQAVGTDPADVIGFVARYSPVLQDWEREVLLMLRAEAQYFWPQQISKISNEGYATFWHTRILRHLALTGDRLWDVAALNAKLLEVHPPTLNPYVLGSLLYQAIYREQGLAGVFQARDFWDDVGLIRGALTPEIAQTAQLGVYREKDAGNAAVAADVEKIRQQLIQDVEHGGVPYIHVMEDITKSTGELSLWHNDDGRELDFYQLPFALAQIAQRLWGAAVQIRTIRQGAPHVARHNGTQWTDEAV</sequence>
<dbReference type="InterPro" id="IPR007390">
    <property type="entry name" value="Spore_V_R"/>
</dbReference>
<dbReference type="Pfam" id="PF04293">
    <property type="entry name" value="SpoVR"/>
    <property type="match status" value="2"/>
</dbReference>
<dbReference type="InterPro" id="IPR056174">
    <property type="entry name" value="SpoVR_N"/>
</dbReference>